<dbReference type="AlphaFoldDB" id="A0A2K9EBS8"/>
<dbReference type="SUPFAM" id="SSF53850">
    <property type="entry name" value="Periplasmic binding protein-like II"/>
    <property type="match status" value="1"/>
</dbReference>
<organism evidence="11 13">
    <name type="scientific">Acetivibrio saccincola</name>
    <dbReference type="NCBI Taxonomy" id="1677857"/>
    <lineage>
        <taxon>Bacteria</taxon>
        <taxon>Bacillati</taxon>
        <taxon>Bacillota</taxon>
        <taxon>Clostridia</taxon>
        <taxon>Eubacteriales</taxon>
        <taxon>Oscillospiraceae</taxon>
        <taxon>Acetivibrio</taxon>
    </lineage>
</organism>
<protein>
    <submittedName>
        <fullName evidence="11">Phosphate-binding protein PstS 2</fullName>
    </submittedName>
</protein>
<reference evidence="12 14" key="2">
    <citation type="journal article" date="2018" name="Syst. Appl. Microbiol.">
        <title>Characterization and high-quality draft genome sequence of Herbivorax saccincola A7, an anaerobic, alkaliphilic, thermophilic, cellulolytic, and xylanolytic bacterium.</title>
        <authorList>
            <person name="Aikawa S."/>
            <person name="Baramee S."/>
            <person name="Sermsathanaswadi J."/>
            <person name="Thianheng P."/>
            <person name="Tachaapaikoon C."/>
            <person name="Shikata A."/>
            <person name="Waeonukul R."/>
            <person name="Pason P."/>
            <person name="Ratanakhanokchai K."/>
            <person name="Kosugi A."/>
        </authorList>
    </citation>
    <scope>NUCLEOTIDE SEQUENCE [LARGE SCALE GENOMIC DNA]</scope>
    <source>
        <strain evidence="12 14">A7</strain>
    </source>
</reference>
<keyword evidence="5" id="KW-0592">Phosphate transport</keyword>
<evidence type="ECO:0000256" key="2">
    <source>
        <dbReference type="ARBA" id="ARBA00004193"/>
    </source>
</evidence>
<feature type="signal peptide" evidence="9">
    <location>
        <begin position="1"/>
        <end position="23"/>
    </location>
</feature>
<evidence type="ECO:0000256" key="7">
    <source>
        <dbReference type="ARBA" id="ARBA00023139"/>
    </source>
</evidence>
<keyword evidence="7" id="KW-0564">Palmitate</keyword>
<dbReference type="GO" id="GO:0006817">
    <property type="term" value="P:phosphate ion transport"/>
    <property type="evidence" value="ECO:0007669"/>
    <property type="project" value="UniProtKB-KW"/>
</dbReference>
<evidence type="ECO:0000313" key="12">
    <source>
        <dbReference type="EMBL" id="PQQ66714.1"/>
    </source>
</evidence>
<dbReference type="PANTHER" id="PTHR30570">
    <property type="entry name" value="PERIPLASMIC PHOSPHATE BINDING COMPONENT OF PHOSPHATE ABC TRANSPORTER"/>
    <property type="match status" value="1"/>
</dbReference>
<dbReference type="Proteomes" id="UP000233534">
    <property type="component" value="Chromosome"/>
</dbReference>
<comment type="similarity">
    <text evidence="3">Belongs to the PstS family.</text>
</comment>
<dbReference type="EMBL" id="CP025197">
    <property type="protein sequence ID" value="AUG56645.1"/>
    <property type="molecule type" value="Genomic_DNA"/>
</dbReference>
<evidence type="ECO:0000313" key="13">
    <source>
        <dbReference type="Proteomes" id="UP000233534"/>
    </source>
</evidence>
<reference evidence="11 13" key="1">
    <citation type="submission" date="2017-12" db="EMBL/GenBank/DDBJ databases">
        <title>Complete genome sequence of Herbivorax saccincola GGR1, a novel Cellulosome-producing hydrolytic bacterium in a thermophilic biogas plant, established by Illumina and Nanopore MinION sequencing.</title>
        <authorList>
            <person name="Pechtl A."/>
            <person name="Ruckert C."/>
            <person name="Koeck D.E."/>
            <person name="Maus I."/>
            <person name="Winkler A."/>
            <person name="Kalinowski J."/>
            <person name="Puhler A."/>
            <person name="Schwarz W.W."/>
            <person name="Zverlov V.V."/>
            <person name="Schluter A."/>
            <person name="Liebl W."/>
        </authorList>
    </citation>
    <scope>NUCLEOTIDE SEQUENCE [LARGE SCALE GENOMIC DNA]</scope>
    <source>
        <strain evidence="11">GGR1</strain>
        <strain evidence="13">SR1</strain>
    </source>
</reference>
<keyword evidence="6 9" id="KW-0732">Signal</keyword>
<keyword evidence="13" id="KW-1185">Reference proteome</keyword>
<proteinExistence type="inferred from homology"/>
<keyword evidence="5" id="KW-0813">Transport</keyword>
<dbReference type="GO" id="GO:0005886">
    <property type="term" value="C:plasma membrane"/>
    <property type="evidence" value="ECO:0007669"/>
    <property type="project" value="UniProtKB-SubCell"/>
</dbReference>
<feature type="chain" id="PRO_5038225834" evidence="9">
    <location>
        <begin position="24"/>
        <end position="194"/>
    </location>
</feature>
<dbReference type="InterPro" id="IPR024370">
    <property type="entry name" value="PBP_domain"/>
</dbReference>
<accession>A0A2K9EBS8</accession>
<dbReference type="RefSeq" id="WP_101299253.1">
    <property type="nucleotide sequence ID" value="NZ_CP025197.1"/>
</dbReference>
<gene>
    <name evidence="11" type="primary">pstS2</name>
    <name evidence="12" type="ORF">B9R14_08110</name>
    <name evidence="11" type="ORF">HVS_03485</name>
</gene>
<evidence type="ECO:0000259" key="10">
    <source>
        <dbReference type="Pfam" id="PF12849"/>
    </source>
</evidence>
<evidence type="ECO:0000256" key="3">
    <source>
        <dbReference type="ARBA" id="ARBA00008725"/>
    </source>
</evidence>
<evidence type="ECO:0000256" key="4">
    <source>
        <dbReference type="ARBA" id="ARBA00011529"/>
    </source>
</evidence>
<evidence type="ECO:0000256" key="5">
    <source>
        <dbReference type="ARBA" id="ARBA00022592"/>
    </source>
</evidence>
<comment type="subunit">
    <text evidence="4">The complex is composed of two ATP-binding proteins (PstB), two transmembrane proteins (PstC and PstA) and a solute-binding protein (PstS).</text>
</comment>
<dbReference type="KEGG" id="hsc:HVS_03485"/>
<evidence type="ECO:0000256" key="8">
    <source>
        <dbReference type="ARBA" id="ARBA00023288"/>
    </source>
</evidence>
<dbReference type="Pfam" id="PF12849">
    <property type="entry name" value="PBP_like_2"/>
    <property type="match status" value="1"/>
</dbReference>
<comment type="function">
    <text evidence="1">Part of the ABC transporter complex PstSACB involved in phosphate import.</text>
</comment>
<evidence type="ECO:0000256" key="1">
    <source>
        <dbReference type="ARBA" id="ARBA00002841"/>
    </source>
</evidence>
<dbReference type="InterPro" id="IPR050811">
    <property type="entry name" value="Phosphate_ABC_transporter"/>
</dbReference>
<keyword evidence="8" id="KW-0449">Lipoprotein</keyword>
<name>A0A2K9EBS8_9FIRM</name>
<dbReference type="PROSITE" id="PS51257">
    <property type="entry name" value="PROKAR_LIPOPROTEIN"/>
    <property type="match status" value="1"/>
</dbReference>
<evidence type="ECO:0000256" key="9">
    <source>
        <dbReference type="SAM" id="SignalP"/>
    </source>
</evidence>
<dbReference type="EMBL" id="NEMB01000003">
    <property type="protein sequence ID" value="PQQ66714.1"/>
    <property type="molecule type" value="Genomic_DNA"/>
</dbReference>
<dbReference type="Proteomes" id="UP000239720">
    <property type="component" value="Unassembled WGS sequence"/>
</dbReference>
<feature type="domain" description="PBP" evidence="10">
    <location>
        <begin position="59"/>
        <end position="169"/>
    </location>
</feature>
<dbReference type="PANTHER" id="PTHR30570:SF1">
    <property type="entry name" value="PHOSPHATE-BINDING PROTEIN PSTS"/>
    <property type="match status" value="1"/>
</dbReference>
<sequence length="194" mass="20925">MSKFFKKLVLFIIIPLAIGSVLAACENNDNPASAKNDAKKEVREETRQEEIKEDSLQEAADLSGHISIVGSTSVQPLAQLLADAFTDIEPEVVIDVQGVGSSAGIKAVNDGSADIGMASRELNEEEKTWGITEIPIAVDGIAVIVNPNNPVNNLTLEEIAKIYKGEITNISLGYVDDSVKAIWEILTAMYLQKK</sequence>
<evidence type="ECO:0000313" key="14">
    <source>
        <dbReference type="Proteomes" id="UP000239720"/>
    </source>
</evidence>
<comment type="subcellular location">
    <subcellularLocation>
        <location evidence="2">Cell membrane</location>
        <topology evidence="2">Lipid-anchor</topology>
    </subcellularLocation>
</comment>
<evidence type="ECO:0000313" key="11">
    <source>
        <dbReference type="EMBL" id="AUG56645.1"/>
    </source>
</evidence>
<dbReference type="Gene3D" id="3.40.190.10">
    <property type="entry name" value="Periplasmic binding protein-like II"/>
    <property type="match status" value="2"/>
</dbReference>
<evidence type="ECO:0000256" key="6">
    <source>
        <dbReference type="ARBA" id="ARBA00022729"/>
    </source>
</evidence>
<dbReference type="OrthoDB" id="9790048at2"/>